<accession>A0A251SMQ1</accession>
<dbReference type="Proteomes" id="UP000215914">
    <property type="component" value="Chromosome 13"/>
</dbReference>
<evidence type="ECO:0000313" key="2">
    <source>
        <dbReference type="EMBL" id="OTG00125.1"/>
    </source>
</evidence>
<evidence type="ECO:0000313" key="1">
    <source>
        <dbReference type="EMBL" id="KAF5771597.1"/>
    </source>
</evidence>
<reference evidence="1 3" key="1">
    <citation type="journal article" date="2017" name="Nature">
        <title>The sunflower genome provides insights into oil metabolism, flowering and Asterid evolution.</title>
        <authorList>
            <person name="Badouin H."/>
            <person name="Gouzy J."/>
            <person name="Grassa C.J."/>
            <person name="Murat F."/>
            <person name="Staton S.E."/>
            <person name="Cottret L."/>
            <person name="Lelandais-Briere C."/>
            <person name="Owens G.L."/>
            <person name="Carrere S."/>
            <person name="Mayjonade B."/>
            <person name="Legrand L."/>
            <person name="Gill N."/>
            <person name="Kane N.C."/>
            <person name="Bowers J.E."/>
            <person name="Hubner S."/>
            <person name="Bellec A."/>
            <person name="Berard A."/>
            <person name="Berges H."/>
            <person name="Blanchet N."/>
            <person name="Boniface M.C."/>
            <person name="Brunel D."/>
            <person name="Catrice O."/>
            <person name="Chaidir N."/>
            <person name="Claudel C."/>
            <person name="Donnadieu C."/>
            <person name="Faraut T."/>
            <person name="Fievet G."/>
            <person name="Helmstetter N."/>
            <person name="King M."/>
            <person name="Knapp S.J."/>
            <person name="Lai Z."/>
            <person name="Le Paslier M.C."/>
            <person name="Lippi Y."/>
            <person name="Lorenzon L."/>
            <person name="Mandel J.R."/>
            <person name="Marage G."/>
            <person name="Marchand G."/>
            <person name="Marquand E."/>
            <person name="Bret-Mestries E."/>
            <person name="Morien E."/>
            <person name="Nambeesan S."/>
            <person name="Nguyen T."/>
            <person name="Pegot-Espagnet P."/>
            <person name="Pouilly N."/>
            <person name="Raftis F."/>
            <person name="Sallet E."/>
            <person name="Schiex T."/>
            <person name="Thomas J."/>
            <person name="Vandecasteele C."/>
            <person name="Vares D."/>
            <person name="Vear F."/>
            <person name="Vautrin S."/>
            <person name="Crespi M."/>
            <person name="Mangin B."/>
            <person name="Burke J.M."/>
            <person name="Salse J."/>
            <person name="Munos S."/>
            <person name="Vincourt P."/>
            <person name="Rieseberg L.H."/>
            <person name="Langlade N.B."/>
        </authorList>
    </citation>
    <scope>NUCLEOTIDE SEQUENCE [LARGE SCALE GENOMIC DNA]</scope>
    <source>
        <strain evidence="3">cv. SF193</strain>
        <tissue evidence="1">Leaves</tissue>
    </source>
</reference>
<reference evidence="1" key="3">
    <citation type="submission" date="2020-06" db="EMBL/GenBank/DDBJ databases">
        <title>Helianthus annuus Genome sequencing and assembly Release 2.</title>
        <authorList>
            <person name="Gouzy J."/>
            <person name="Langlade N."/>
            <person name="Munos S."/>
        </authorList>
    </citation>
    <scope>NUCLEOTIDE SEQUENCE</scope>
    <source>
        <tissue evidence="1">Leaves</tissue>
    </source>
</reference>
<dbReference type="Gramene" id="mRNA:HanXRQr2_Chr13g0566791">
    <property type="protein sequence ID" value="CDS:HanXRQr2_Chr13g0566791.1"/>
    <property type="gene ID" value="HanXRQr2_Chr13g0566791"/>
</dbReference>
<dbReference type="AlphaFoldDB" id="A0A251SMQ1"/>
<evidence type="ECO:0000313" key="3">
    <source>
        <dbReference type="Proteomes" id="UP000215914"/>
    </source>
</evidence>
<gene>
    <name evidence="2" type="ORF">HannXRQ_Chr13g0387451</name>
    <name evidence="1" type="ORF">HanXRQr2_Chr13g0566791</name>
</gene>
<dbReference type="EMBL" id="MNCJ02000328">
    <property type="protein sequence ID" value="KAF5771597.1"/>
    <property type="molecule type" value="Genomic_DNA"/>
</dbReference>
<proteinExistence type="predicted"/>
<organism evidence="2 3">
    <name type="scientific">Helianthus annuus</name>
    <name type="common">Common sunflower</name>
    <dbReference type="NCBI Taxonomy" id="4232"/>
    <lineage>
        <taxon>Eukaryota</taxon>
        <taxon>Viridiplantae</taxon>
        <taxon>Streptophyta</taxon>
        <taxon>Embryophyta</taxon>
        <taxon>Tracheophyta</taxon>
        <taxon>Spermatophyta</taxon>
        <taxon>Magnoliopsida</taxon>
        <taxon>eudicotyledons</taxon>
        <taxon>Gunneridae</taxon>
        <taxon>Pentapetalae</taxon>
        <taxon>asterids</taxon>
        <taxon>campanulids</taxon>
        <taxon>Asterales</taxon>
        <taxon>Asteraceae</taxon>
        <taxon>Asteroideae</taxon>
        <taxon>Heliantheae alliance</taxon>
        <taxon>Heliantheae</taxon>
        <taxon>Helianthus</taxon>
    </lineage>
</organism>
<sequence>MQQTLQTTKSLPTHHHHINRWDPTSYLPQLVNPTVTPDLFITPPPCSSNHQREGV</sequence>
<reference evidence="2" key="2">
    <citation type="submission" date="2017-02" db="EMBL/GenBank/DDBJ databases">
        <title>Sunflower complete genome.</title>
        <authorList>
            <person name="Langlade N."/>
            <person name="Munos S."/>
        </authorList>
    </citation>
    <scope>NUCLEOTIDE SEQUENCE [LARGE SCALE GENOMIC DNA]</scope>
    <source>
        <tissue evidence="2">Leaves</tissue>
    </source>
</reference>
<name>A0A251SMQ1_HELAN</name>
<dbReference type="InParanoid" id="A0A251SMQ1"/>
<dbReference type="EMBL" id="CM007902">
    <property type="protein sequence ID" value="OTG00125.1"/>
    <property type="molecule type" value="Genomic_DNA"/>
</dbReference>
<keyword evidence="3" id="KW-1185">Reference proteome</keyword>
<protein>
    <submittedName>
        <fullName evidence="2">Uncharacterized protein</fullName>
    </submittedName>
</protein>